<feature type="region of interest" description="Disordered" evidence="6">
    <location>
        <begin position="1"/>
        <end position="79"/>
    </location>
</feature>
<dbReference type="GO" id="GO:0016020">
    <property type="term" value="C:membrane"/>
    <property type="evidence" value="ECO:0007669"/>
    <property type="project" value="UniProtKB-SubCell"/>
</dbReference>
<comment type="subcellular location">
    <subcellularLocation>
        <location evidence="1">Membrane</location>
        <topology evidence="1">Multi-pass membrane protein</topology>
    </subcellularLocation>
</comment>
<dbReference type="InterPro" id="IPR008253">
    <property type="entry name" value="Marvel"/>
</dbReference>
<keyword evidence="10" id="KW-1185">Reference proteome</keyword>
<gene>
    <name evidence="9" type="primary">Cmtm8</name>
    <name evidence="9" type="ORF">N1851_004041</name>
</gene>
<dbReference type="GO" id="GO:0019911">
    <property type="term" value="F:structural constituent of myelin sheath"/>
    <property type="evidence" value="ECO:0007669"/>
    <property type="project" value="TreeGrafter"/>
</dbReference>
<feature type="compositionally biased region" description="Polar residues" evidence="6">
    <location>
        <begin position="16"/>
        <end position="31"/>
    </location>
</feature>
<accession>A0AA47N7I7</accession>
<dbReference type="AlphaFoldDB" id="A0AA47N7I7"/>
<proteinExistence type="predicted"/>
<dbReference type="Proteomes" id="UP001174136">
    <property type="component" value="Unassembled WGS sequence"/>
</dbReference>
<keyword evidence="2 5" id="KW-0812">Transmembrane</keyword>
<dbReference type="PROSITE" id="PS51225">
    <property type="entry name" value="MARVEL"/>
    <property type="match status" value="1"/>
</dbReference>
<dbReference type="Pfam" id="PF01284">
    <property type="entry name" value="MARVEL"/>
    <property type="match status" value="1"/>
</dbReference>
<dbReference type="GO" id="GO:0042552">
    <property type="term" value="P:myelination"/>
    <property type="evidence" value="ECO:0007669"/>
    <property type="project" value="TreeGrafter"/>
</dbReference>
<dbReference type="InterPro" id="IPR050578">
    <property type="entry name" value="MARVEL-CKLF_proteins"/>
</dbReference>
<sequence length="244" mass="26695">MFLEGVEDILRDELAPSSSGQPQHITRQEYSPNPDVFGAGRKPEHPKETHPHIPPEDLSVPSMEGAAEAPGRLTGPSLPDNTSSMASTLAFDQHLTASPQGLLLLAEMVSGLLVWVLVGRTEYSHVPALGWVMFVAILYWVLTIGLFIVYLSRAHVRVTWVPWNTVVTKLKTKERQCHCAVSGSCSSRHCFSQQGHQGAPQLQLLGIIGGVCIPDDAVLCRKQLPQLQGLEAQSRAAVPPWLTW</sequence>
<evidence type="ECO:0000313" key="9">
    <source>
        <dbReference type="EMBL" id="KAK0153878.1"/>
    </source>
</evidence>
<feature type="transmembrane region" description="Helical" evidence="7">
    <location>
        <begin position="130"/>
        <end position="151"/>
    </location>
</feature>
<evidence type="ECO:0000256" key="6">
    <source>
        <dbReference type="SAM" id="MobiDB-lite"/>
    </source>
</evidence>
<keyword evidence="4 5" id="KW-0472">Membrane</keyword>
<evidence type="ECO:0000256" key="3">
    <source>
        <dbReference type="ARBA" id="ARBA00022989"/>
    </source>
</evidence>
<dbReference type="PANTHER" id="PTHR22776">
    <property type="entry name" value="MARVEL-CONTAINING POTENTIAL LIPID RAFT-ASSOCIATED PROTEIN"/>
    <property type="match status" value="1"/>
</dbReference>
<organism evidence="9 10">
    <name type="scientific">Merluccius polli</name>
    <name type="common">Benguela hake</name>
    <name type="synonym">Merluccius cadenati</name>
    <dbReference type="NCBI Taxonomy" id="89951"/>
    <lineage>
        <taxon>Eukaryota</taxon>
        <taxon>Metazoa</taxon>
        <taxon>Chordata</taxon>
        <taxon>Craniata</taxon>
        <taxon>Vertebrata</taxon>
        <taxon>Euteleostomi</taxon>
        <taxon>Actinopterygii</taxon>
        <taxon>Neopterygii</taxon>
        <taxon>Teleostei</taxon>
        <taxon>Neoteleostei</taxon>
        <taxon>Acanthomorphata</taxon>
        <taxon>Zeiogadaria</taxon>
        <taxon>Gadariae</taxon>
        <taxon>Gadiformes</taxon>
        <taxon>Gadoidei</taxon>
        <taxon>Merlucciidae</taxon>
        <taxon>Merluccius</taxon>
    </lineage>
</organism>
<protein>
    <submittedName>
        <fullName evidence="9">CKLF-like MARVEL transmembrane domain-containing protein 8</fullName>
    </submittedName>
</protein>
<dbReference type="EMBL" id="JAOPHQ010000611">
    <property type="protein sequence ID" value="KAK0153878.1"/>
    <property type="molecule type" value="Genomic_DNA"/>
</dbReference>
<evidence type="ECO:0000256" key="2">
    <source>
        <dbReference type="ARBA" id="ARBA00022692"/>
    </source>
</evidence>
<evidence type="ECO:0000256" key="4">
    <source>
        <dbReference type="ARBA" id="ARBA00023136"/>
    </source>
</evidence>
<evidence type="ECO:0000259" key="8">
    <source>
        <dbReference type="PROSITE" id="PS51225"/>
    </source>
</evidence>
<evidence type="ECO:0000256" key="5">
    <source>
        <dbReference type="PROSITE-ProRule" id="PRU00581"/>
    </source>
</evidence>
<reference evidence="9" key="1">
    <citation type="journal article" date="2023" name="Front. Mar. Sci.">
        <title>A new Merluccius polli reference genome to investigate the effects of global change in West African waters.</title>
        <authorList>
            <person name="Mateo J.L."/>
            <person name="Blanco-Fernandez C."/>
            <person name="Garcia-Vazquez E."/>
            <person name="Machado-Schiaffino G."/>
        </authorList>
    </citation>
    <scope>NUCLEOTIDE SEQUENCE</scope>
    <source>
        <strain evidence="9">C29</strain>
        <tissue evidence="9">Fin</tissue>
    </source>
</reference>
<comment type="caution">
    <text evidence="9">The sequence shown here is derived from an EMBL/GenBank/DDBJ whole genome shotgun (WGS) entry which is preliminary data.</text>
</comment>
<feature type="transmembrane region" description="Helical" evidence="7">
    <location>
        <begin position="101"/>
        <end position="118"/>
    </location>
</feature>
<evidence type="ECO:0000313" key="10">
    <source>
        <dbReference type="Proteomes" id="UP001174136"/>
    </source>
</evidence>
<keyword evidence="3 7" id="KW-1133">Transmembrane helix</keyword>
<evidence type="ECO:0000256" key="7">
    <source>
        <dbReference type="SAM" id="Phobius"/>
    </source>
</evidence>
<dbReference type="PANTHER" id="PTHR22776:SF10">
    <property type="entry name" value="CKLF-LIKE MARVEL TRANSMEMBRANE DOMAIN-CONTAINING PROTEIN 8"/>
    <property type="match status" value="1"/>
</dbReference>
<evidence type="ECO:0000256" key="1">
    <source>
        <dbReference type="ARBA" id="ARBA00004141"/>
    </source>
</evidence>
<name>A0AA47N7I7_MERPO</name>
<feature type="domain" description="MARVEL" evidence="8">
    <location>
        <begin position="95"/>
        <end position="225"/>
    </location>
</feature>
<feature type="compositionally biased region" description="Basic and acidic residues" evidence="6">
    <location>
        <begin position="41"/>
        <end position="55"/>
    </location>
</feature>